<feature type="transmembrane region" description="Helical" evidence="1">
    <location>
        <begin position="201"/>
        <end position="229"/>
    </location>
</feature>
<evidence type="ECO:0000256" key="1">
    <source>
        <dbReference type="SAM" id="Phobius"/>
    </source>
</evidence>
<keyword evidence="1" id="KW-0472">Membrane</keyword>
<dbReference type="Proteomes" id="UP000259273">
    <property type="component" value="Unassembled WGS sequence"/>
</dbReference>
<reference evidence="2 3" key="1">
    <citation type="journal article" date="2018" name="Nat. Biotechnol.">
        <title>A standardized bacterial taxonomy based on genome phylogeny substantially revises the tree of life.</title>
        <authorList>
            <person name="Parks D.H."/>
            <person name="Chuvochina M."/>
            <person name="Waite D.W."/>
            <person name="Rinke C."/>
            <person name="Skarshewski A."/>
            <person name="Chaumeil P.A."/>
            <person name="Hugenholtz P."/>
        </authorList>
    </citation>
    <scope>NUCLEOTIDE SEQUENCE [LARGE SCALE GENOMIC DNA]</scope>
    <source>
        <strain evidence="2">UBA9158</strain>
    </source>
</reference>
<accession>A0A3C1KKF7</accession>
<evidence type="ECO:0000313" key="2">
    <source>
        <dbReference type="EMBL" id="HAN27177.1"/>
    </source>
</evidence>
<feature type="transmembrane region" description="Helical" evidence="1">
    <location>
        <begin position="21"/>
        <end position="40"/>
    </location>
</feature>
<keyword evidence="1" id="KW-0812">Transmembrane</keyword>
<keyword evidence="1" id="KW-1133">Transmembrane helix</keyword>
<protein>
    <recommendedName>
        <fullName evidence="4">O-antigen ligase domain-containing protein</fullName>
    </recommendedName>
</protein>
<feature type="transmembrane region" description="Helical" evidence="1">
    <location>
        <begin position="46"/>
        <end position="64"/>
    </location>
</feature>
<gene>
    <name evidence="2" type="ORF">DCP75_05560</name>
</gene>
<dbReference type="AlphaFoldDB" id="A0A3C1KKF7"/>
<sequence length="419" mass="45474">MILGNTVVSGFTGRSFRAFTSLSVVLFGGGVILAPVYLWSSGGMQLSHVLFGLFSLITLLPFVARLRVPARDFMSRVLLVFVLYVWAREAVAFIESRSLSVFIVPLHFTFVLLLFYASRLYLSSYEKLLLLSRVLTLSVVLSLVGVLLGGVGFTVGAGTGRALGFFNNPNQLGYYAVCAASIFTVLRCAGVVSVRRFLVMLAVLVFLAVLSLSKAAILSILVIPVLYGLDGFGNTLVRFLSPRFTVSTVGLALGIAFSTVMLVLLTVWIPTLELPNLNDFLVVDRLANFRAEGDSSLAVRGYGLIFQASPAEQLFGTSSLTAAIRHDGHEVHSTLMAPLTYYGLFGGGMFVIFFAAWWAGLRERVGLLWAALFFLPVFLFGITHNGSRFSLFWILVAASSSSVVAVHAHTKAPLEDRLG</sequence>
<proteinExistence type="predicted"/>
<evidence type="ECO:0008006" key="4">
    <source>
        <dbReference type="Google" id="ProtNLM"/>
    </source>
</evidence>
<name>A0A3C1KKF7_9GAMM</name>
<feature type="transmembrane region" description="Helical" evidence="1">
    <location>
        <begin position="249"/>
        <end position="269"/>
    </location>
</feature>
<feature type="transmembrane region" description="Helical" evidence="1">
    <location>
        <begin position="76"/>
        <end position="94"/>
    </location>
</feature>
<feature type="transmembrane region" description="Helical" evidence="1">
    <location>
        <begin position="134"/>
        <end position="153"/>
    </location>
</feature>
<comment type="caution">
    <text evidence="2">The sequence shown here is derived from an EMBL/GenBank/DDBJ whole genome shotgun (WGS) entry which is preliminary data.</text>
</comment>
<feature type="transmembrane region" description="Helical" evidence="1">
    <location>
        <begin position="100"/>
        <end position="122"/>
    </location>
</feature>
<feature type="transmembrane region" description="Helical" evidence="1">
    <location>
        <begin position="389"/>
        <end position="409"/>
    </location>
</feature>
<feature type="transmembrane region" description="Helical" evidence="1">
    <location>
        <begin position="339"/>
        <end position="359"/>
    </location>
</feature>
<feature type="transmembrane region" description="Helical" evidence="1">
    <location>
        <begin position="173"/>
        <end position="194"/>
    </location>
</feature>
<evidence type="ECO:0000313" key="3">
    <source>
        <dbReference type="Proteomes" id="UP000259273"/>
    </source>
</evidence>
<organism evidence="2 3">
    <name type="scientific">Haliea salexigens</name>
    <dbReference type="NCBI Taxonomy" id="287487"/>
    <lineage>
        <taxon>Bacteria</taxon>
        <taxon>Pseudomonadati</taxon>
        <taxon>Pseudomonadota</taxon>
        <taxon>Gammaproteobacteria</taxon>
        <taxon>Cellvibrionales</taxon>
        <taxon>Halieaceae</taxon>
        <taxon>Haliea</taxon>
    </lineage>
</organism>
<dbReference type="EMBL" id="DMND01000079">
    <property type="protein sequence ID" value="HAN27177.1"/>
    <property type="molecule type" value="Genomic_DNA"/>
</dbReference>
<feature type="transmembrane region" description="Helical" evidence="1">
    <location>
        <begin position="365"/>
        <end position="382"/>
    </location>
</feature>